<protein>
    <submittedName>
        <fullName evidence="3">DNA-processing protein DprA</fullName>
    </submittedName>
</protein>
<evidence type="ECO:0000313" key="3">
    <source>
        <dbReference type="EMBL" id="RNJ51377.1"/>
    </source>
</evidence>
<comment type="similarity">
    <text evidence="1">Belongs to the DprA/Smf family.</text>
</comment>
<name>A0A3M9XSV7_9HYPH</name>
<dbReference type="GO" id="GO:0009294">
    <property type="term" value="P:DNA-mediated transformation"/>
    <property type="evidence" value="ECO:0007669"/>
    <property type="project" value="InterPro"/>
</dbReference>
<dbReference type="Proteomes" id="UP000268623">
    <property type="component" value="Unassembled WGS sequence"/>
</dbReference>
<accession>A0A3M9XSV7</accession>
<dbReference type="Gene3D" id="3.40.50.450">
    <property type="match status" value="1"/>
</dbReference>
<proteinExistence type="inferred from homology"/>
<reference evidence="3 4" key="1">
    <citation type="submission" date="2018-08" db="EMBL/GenBank/DDBJ databases">
        <title>Genome sequence of Methylocystis hirsuta CSC1, a methanotroph able to accumulate PHAs.</title>
        <authorList>
            <person name="Bordel S."/>
            <person name="Rodriguez E."/>
            <person name="Gancedo J."/>
            <person name="Munoz R."/>
        </authorList>
    </citation>
    <scope>NUCLEOTIDE SEQUENCE [LARGE SCALE GENOMIC DNA]</scope>
    <source>
        <strain evidence="3 4">CSC1</strain>
    </source>
</reference>
<dbReference type="InterPro" id="IPR003488">
    <property type="entry name" value="DprA"/>
</dbReference>
<dbReference type="OrthoDB" id="9785707at2"/>
<dbReference type="SUPFAM" id="SSF102405">
    <property type="entry name" value="MCP/YpsA-like"/>
    <property type="match status" value="1"/>
</dbReference>
<dbReference type="InterPro" id="IPR057666">
    <property type="entry name" value="DrpA_SLOG"/>
</dbReference>
<dbReference type="Pfam" id="PF02481">
    <property type="entry name" value="DNA_processg_A"/>
    <property type="match status" value="1"/>
</dbReference>
<sequence>MSGSMLLATRGEGPALAPISPRLELGAYEALWLEPKASFKTIAERFAADPCALPSDFVSSAVAQQCATEVFTKLKAAGVHRFGVRINHAGDYPSKLRDARHPVEVLYFQGAWELTETRCIAIVGSRKASDEGRQRAKKLAKALVGHGFTIVSGLAEGIDRAAHDAAIEAKGQTIAVIGTPLGVYYPKENRELQDRIARDFLVISQVPVLRYSKQAVPQNRLFFPERNVTMSALTEATIIVEASETSGTLTQARAAIHQGRKLFILDSCFSRQDITWPAHFEKLGAVRVRTLDDVRGALG</sequence>
<dbReference type="PANTHER" id="PTHR43022:SF1">
    <property type="entry name" value="PROTEIN SMF"/>
    <property type="match status" value="1"/>
</dbReference>
<keyword evidence="4" id="KW-1185">Reference proteome</keyword>
<dbReference type="EMBL" id="QWDD01000001">
    <property type="protein sequence ID" value="RNJ51377.1"/>
    <property type="molecule type" value="Genomic_DNA"/>
</dbReference>
<feature type="domain" description="Smf/DprA SLOG" evidence="2">
    <location>
        <begin position="88"/>
        <end position="294"/>
    </location>
</feature>
<evidence type="ECO:0000256" key="1">
    <source>
        <dbReference type="ARBA" id="ARBA00006525"/>
    </source>
</evidence>
<comment type="caution">
    <text evidence="3">The sequence shown here is derived from an EMBL/GenBank/DDBJ whole genome shotgun (WGS) entry which is preliminary data.</text>
</comment>
<organism evidence="3 4">
    <name type="scientific">Methylocystis hirsuta</name>
    <dbReference type="NCBI Taxonomy" id="369798"/>
    <lineage>
        <taxon>Bacteria</taxon>
        <taxon>Pseudomonadati</taxon>
        <taxon>Pseudomonadota</taxon>
        <taxon>Alphaproteobacteria</taxon>
        <taxon>Hyphomicrobiales</taxon>
        <taxon>Methylocystaceae</taxon>
        <taxon>Methylocystis</taxon>
    </lineage>
</organism>
<dbReference type="PANTHER" id="PTHR43022">
    <property type="entry name" value="PROTEIN SMF"/>
    <property type="match status" value="1"/>
</dbReference>
<evidence type="ECO:0000259" key="2">
    <source>
        <dbReference type="Pfam" id="PF02481"/>
    </source>
</evidence>
<gene>
    <name evidence="3" type="ORF">D1O30_19030</name>
</gene>
<evidence type="ECO:0000313" key="4">
    <source>
        <dbReference type="Proteomes" id="UP000268623"/>
    </source>
</evidence>
<dbReference type="AlphaFoldDB" id="A0A3M9XSV7"/>